<comment type="subcellular location">
    <subcellularLocation>
        <location evidence="1">Cell membrane</location>
        <topology evidence="1">Peripheral membrane protein</topology>
    </subcellularLocation>
</comment>
<keyword evidence="9" id="KW-0472">Membrane</keyword>
<keyword evidence="6" id="KW-0547">Nucleotide-binding</keyword>
<accession>A0A1F5A7E8</accession>
<dbReference type="STRING" id="1797291.A2V47_04485"/>
<dbReference type="SMART" id="SM00382">
    <property type="entry name" value="AAA"/>
    <property type="match status" value="2"/>
</dbReference>
<keyword evidence="4" id="KW-0762">Sugar transport</keyword>
<evidence type="ECO:0000256" key="3">
    <source>
        <dbReference type="ARBA" id="ARBA00022475"/>
    </source>
</evidence>
<sequence length="493" mass="54923">MPREPLLRLEAIDKSFPGVHALDHVDFDLYKGETHVLLGENGAGKSTLVKILSGSLPKDSGRIILRGKQVEITSPYHARSLGIGMVYQELSLIPSLSVAENIFLGRLPRRRFFFIDWPGIYKEAQQILKRLNLNIDSTVPIRHLGLAEQQLVEIAKVLSLNEQILLFDEPTSALSEEERQQLFNLVNELRERGISIIYISHHLSEVPLVGQRVTVLRDGKKIATLPVNEADEDTIIRMMVGRELKEQFPKEETRPGKPILKVQGLEIKGALNHVDFTLHEGEIVGIFGLLGAGCTTLVRALFGLEKIDSGKIYINGRKVTISSPEKAIGLGLGYLTRDRKDGLIHPMSVVSNITLASLKGISQLGLLKHRKERRVGEKYVNELRIHPPDLTRKLMHLSGGNQQKVALSKWLCSGSKILIFDEPTRGIDVGTKAEIFQLFNQLTKEGVGILMISSELPEILAMADRIFAMRRGTVIAEYGRGETTQEKLLKSAS</sequence>
<keyword evidence="2" id="KW-0813">Transport</keyword>
<keyword evidence="5" id="KW-0677">Repeat</keyword>
<dbReference type="InterPro" id="IPR017871">
    <property type="entry name" value="ABC_transporter-like_CS"/>
</dbReference>
<comment type="caution">
    <text evidence="11">The sequence shown here is derived from an EMBL/GenBank/DDBJ whole genome shotgun (WGS) entry which is preliminary data.</text>
</comment>
<dbReference type="InterPro" id="IPR003593">
    <property type="entry name" value="AAA+_ATPase"/>
</dbReference>
<feature type="domain" description="ABC transporter" evidence="10">
    <location>
        <begin position="254"/>
        <end position="492"/>
    </location>
</feature>
<evidence type="ECO:0000256" key="9">
    <source>
        <dbReference type="ARBA" id="ARBA00023136"/>
    </source>
</evidence>
<evidence type="ECO:0000256" key="1">
    <source>
        <dbReference type="ARBA" id="ARBA00004202"/>
    </source>
</evidence>
<dbReference type="AlphaFoldDB" id="A0A1F5A7E8"/>
<dbReference type="GO" id="GO:0005524">
    <property type="term" value="F:ATP binding"/>
    <property type="evidence" value="ECO:0007669"/>
    <property type="project" value="UniProtKB-KW"/>
</dbReference>
<dbReference type="GO" id="GO:0016887">
    <property type="term" value="F:ATP hydrolysis activity"/>
    <property type="evidence" value="ECO:0007669"/>
    <property type="project" value="InterPro"/>
</dbReference>
<dbReference type="PROSITE" id="PS50893">
    <property type="entry name" value="ABC_TRANSPORTER_2"/>
    <property type="match status" value="2"/>
</dbReference>
<dbReference type="PROSITE" id="PS00211">
    <property type="entry name" value="ABC_TRANSPORTER_1"/>
    <property type="match status" value="1"/>
</dbReference>
<dbReference type="InterPro" id="IPR027417">
    <property type="entry name" value="P-loop_NTPase"/>
</dbReference>
<evidence type="ECO:0000256" key="5">
    <source>
        <dbReference type="ARBA" id="ARBA00022737"/>
    </source>
</evidence>
<keyword evidence="3" id="KW-1003">Cell membrane</keyword>
<dbReference type="PANTHER" id="PTHR43790:SF3">
    <property type="entry name" value="D-ALLOSE IMPORT ATP-BINDING PROTEIN ALSA-RELATED"/>
    <property type="match status" value="1"/>
</dbReference>
<evidence type="ECO:0000256" key="6">
    <source>
        <dbReference type="ARBA" id="ARBA00022741"/>
    </source>
</evidence>
<dbReference type="EMBL" id="MEYH01000092">
    <property type="protein sequence ID" value="OGD14086.1"/>
    <property type="molecule type" value="Genomic_DNA"/>
</dbReference>
<reference evidence="11 12" key="1">
    <citation type="journal article" date="2016" name="Nat. Commun.">
        <title>Thousands of microbial genomes shed light on interconnected biogeochemical processes in an aquifer system.</title>
        <authorList>
            <person name="Anantharaman K."/>
            <person name="Brown C.T."/>
            <person name="Hug L.A."/>
            <person name="Sharon I."/>
            <person name="Castelle C.J."/>
            <person name="Probst A.J."/>
            <person name="Thomas B.C."/>
            <person name="Singh A."/>
            <person name="Wilkins M.J."/>
            <person name="Karaoz U."/>
            <person name="Brodie E.L."/>
            <person name="Williams K.H."/>
            <person name="Hubbard S.S."/>
            <person name="Banfield J.F."/>
        </authorList>
    </citation>
    <scope>NUCLEOTIDE SEQUENCE [LARGE SCALE GENOMIC DNA]</scope>
</reference>
<dbReference type="FunFam" id="3.40.50.300:FF:000127">
    <property type="entry name" value="Ribose import ATP-binding protein RbsA"/>
    <property type="match status" value="1"/>
</dbReference>
<dbReference type="SUPFAM" id="SSF52540">
    <property type="entry name" value="P-loop containing nucleoside triphosphate hydrolases"/>
    <property type="match status" value="2"/>
</dbReference>
<organism evidence="11 12">
    <name type="scientific">Candidatus Sediminicultor quintus</name>
    <dbReference type="NCBI Taxonomy" id="1797291"/>
    <lineage>
        <taxon>Bacteria</taxon>
        <taxon>Pseudomonadati</taxon>
        <taxon>Atribacterota</taxon>
        <taxon>Candidatus Phoenicimicrobiia</taxon>
        <taxon>Candidatus Pheonicimicrobiales</taxon>
        <taxon>Candidatus Phoenicimicrobiaceae</taxon>
        <taxon>Candidatus Sediminicultor</taxon>
    </lineage>
</organism>
<name>A0A1F5A7E8_9BACT</name>
<gene>
    <name evidence="11" type="ORF">A2V47_04485</name>
</gene>
<proteinExistence type="predicted"/>
<protein>
    <submittedName>
        <fullName evidence="11">ABC transporter ATP-binding protein</fullName>
    </submittedName>
</protein>
<dbReference type="Gene3D" id="3.40.50.300">
    <property type="entry name" value="P-loop containing nucleotide triphosphate hydrolases"/>
    <property type="match status" value="2"/>
</dbReference>
<evidence type="ECO:0000256" key="2">
    <source>
        <dbReference type="ARBA" id="ARBA00022448"/>
    </source>
</evidence>
<dbReference type="PANTHER" id="PTHR43790">
    <property type="entry name" value="CARBOHYDRATE TRANSPORT ATP-BINDING PROTEIN MG119-RELATED"/>
    <property type="match status" value="1"/>
</dbReference>
<dbReference type="InterPro" id="IPR050107">
    <property type="entry name" value="ABC_carbohydrate_import_ATPase"/>
</dbReference>
<evidence type="ECO:0000259" key="10">
    <source>
        <dbReference type="PROSITE" id="PS50893"/>
    </source>
</evidence>
<keyword evidence="7 11" id="KW-0067">ATP-binding</keyword>
<evidence type="ECO:0000256" key="7">
    <source>
        <dbReference type="ARBA" id="ARBA00022840"/>
    </source>
</evidence>
<evidence type="ECO:0000256" key="8">
    <source>
        <dbReference type="ARBA" id="ARBA00022967"/>
    </source>
</evidence>
<feature type="domain" description="ABC transporter" evidence="10">
    <location>
        <begin position="7"/>
        <end position="243"/>
    </location>
</feature>
<evidence type="ECO:0000313" key="11">
    <source>
        <dbReference type="EMBL" id="OGD14086.1"/>
    </source>
</evidence>
<dbReference type="CDD" id="cd03216">
    <property type="entry name" value="ABC_Carb_Monos_I"/>
    <property type="match status" value="1"/>
</dbReference>
<dbReference type="GO" id="GO:0005886">
    <property type="term" value="C:plasma membrane"/>
    <property type="evidence" value="ECO:0007669"/>
    <property type="project" value="UniProtKB-SubCell"/>
</dbReference>
<evidence type="ECO:0000313" key="12">
    <source>
        <dbReference type="Proteomes" id="UP000177701"/>
    </source>
</evidence>
<keyword evidence="8" id="KW-1278">Translocase</keyword>
<dbReference type="CDD" id="cd03215">
    <property type="entry name" value="ABC_Carb_Monos_II"/>
    <property type="match status" value="1"/>
</dbReference>
<dbReference type="Pfam" id="PF00005">
    <property type="entry name" value="ABC_tran"/>
    <property type="match status" value="2"/>
</dbReference>
<evidence type="ECO:0000256" key="4">
    <source>
        <dbReference type="ARBA" id="ARBA00022597"/>
    </source>
</evidence>
<dbReference type="InterPro" id="IPR003439">
    <property type="entry name" value="ABC_transporter-like_ATP-bd"/>
</dbReference>
<dbReference type="Proteomes" id="UP000177701">
    <property type="component" value="Unassembled WGS sequence"/>
</dbReference>